<evidence type="ECO:0000313" key="2">
    <source>
        <dbReference type="Proteomes" id="UP001303046"/>
    </source>
</evidence>
<proteinExistence type="predicted"/>
<comment type="caution">
    <text evidence="1">The sequence shown here is derived from an EMBL/GenBank/DDBJ whole genome shotgun (WGS) entry which is preliminary data.</text>
</comment>
<gene>
    <name evidence="1" type="primary">Necator_chrX.g23841</name>
    <name evidence="1" type="ORF">RB195_023676</name>
</gene>
<organism evidence="1 2">
    <name type="scientific">Necator americanus</name>
    <name type="common">Human hookworm</name>
    <dbReference type="NCBI Taxonomy" id="51031"/>
    <lineage>
        <taxon>Eukaryota</taxon>
        <taxon>Metazoa</taxon>
        <taxon>Ecdysozoa</taxon>
        <taxon>Nematoda</taxon>
        <taxon>Chromadorea</taxon>
        <taxon>Rhabditida</taxon>
        <taxon>Rhabditina</taxon>
        <taxon>Rhabditomorpha</taxon>
        <taxon>Strongyloidea</taxon>
        <taxon>Ancylostomatidae</taxon>
        <taxon>Bunostominae</taxon>
        <taxon>Necator</taxon>
    </lineage>
</organism>
<sequence>MFGEYYVATKDRKTRVRKVSEFRRVRKVSEFRRVRKISTLVIHNDSPPHTAVEVTLGVELRCTAEVLSAESPKLKNSIHPIFRLLGNGNLAKIKPLLRFTIVLAKCRKVAP</sequence>
<dbReference type="Proteomes" id="UP001303046">
    <property type="component" value="Unassembled WGS sequence"/>
</dbReference>
<protein>
    <submittedName>
        <fullName evidence="1">Uncharacterized protein</fullName>
    </submittedName>
</protein>
<dbReference type="EMBL" id="JAVFWL010000006">
    <property type="protein sequence ID" value="KAK6763061.1"/>
    <property type="molecule type" value="Genomic_DNA"/>
</dbReference>
<name>A0ABR1EMI6_NECAM</name>
<accession>A0ABR1EMI6</accession>
<keyword evidence="2" id="KW-1185">Reference proteome</keyword>
<reference evidence="1 2" key="1">
    <citation type="submission" date="2023-08" db="EMBL/GenBank/DDBJ databases">
        <title>A Necator americanus chromosomal reference genome.</title>
        <authorList>
            <person name="Ilik V."/>
            <person name="Petrzelkova K.J."/>
            <person name="Pardy F."/>
            <person name="Fuh T."/>
            <person name="Niatou-Singa F.S."/>
            <person name="Gouil Q."/>
            <person name="Baker L."/>
            <person name="Ritchie M.E."/>
            <person name="Jex A.R."/>
            <person name="Gazzola D."/>
            <person name="Li H."/>
            <person name="Toshio Fujiwara R."/>
            <person name="Zhan B."/>
            <person name="Aroian R.V."/>
            <person name="Pafco B."/>
            <person name="Schwarz E.M."/>
        </authorList>
    </citation>
    <scope>NUCLEOTIDE SEQUENCE [LARGE SCALE GENOMIC DNA]</scope>
    <source>
        <strain evidence="1 2">Aroian</strain>
        <tissue evidence="1">Whole animal</tissue>
    </source>
</reference>
<evidence type="ECO:0000313" key="1">
    <source>
        <dbReference type="EMBL" id="KAK6763061.1"/>
    </source>
</evidence>